<feature type="non-terminal residue" evidence="2">
    <location>
        <position position="1"/>
    </location>
</feature>
<gene>
    <name evidence="2" type="ORF">METZ01_LOCUS356749</name>
</gene>
<dbReference type="PANTHER" id="PTHR42879:SF2">
    <property type="entry name" value="3-OXOACYL-[ACYL-CARRIER-PROTEIN] REDUCTASE FABG"/>
    <property type="match status" value="1"/>
</dbReference>
<protein>
    <recommendedName>
        <fullName evidence="3">SDR family oxidoreductase</fullName>
    </recommendedName>
</protein>
<organism evidence="2">
    <name type="scientific">marine metagenome</name>
    <dbReference type="NCBI Taxonomy" id="408172"/>
    <lineage>
        <taxon>unclassified sequences</taxon>
        <taxon>metagenomes</taxon>
        <taxon>ecological metagenomes</taxon>
    </lineage>
</organism>
<sequence length="119" mass="12138">SVEGKVGKPGLAIYVSAKHAINGLVKSSAHEVGTLGITVNAVCPGLIETDIVKEVLPLAAESMGLESYEAALDLFAQESAIKRLNEVEDVAEVCLLLTSEAGAGITGSLISIDGGTAPY</sequence>
<dbReference type="Gene3D" id="3.40.50.720">
    <property type="entry name" value="NAD(P)-binding Rossmann-like Domain"/>
    <property type="match status" value="1"/>
</dbReference>
<proteinExistence type="inferred from homology"/>
<dbReference type="EMBL" id="UINC01125806">
    <property type="protein sequence ID" value="SVD03895.1"/>
    <property type="molecule type" value="Genomic_DNA"/>
</dbReference>
<reference evidence="2" key="1">
    <citation type="submission" date="2018-05" db="EMBL/GenBank/DDBJ databases">
        <authorList>
            <person name="Lanie J.A."/>
            <person name="Ng W.-L."/>
            <person name="Kazmierczak K.M."/>
            <person name="Andrzejewski T.M."/>
            <person name="Davidsen T.M."/>
            <person name="Wayne K.J."/>
            <person name="Tettelin H."/>
            <person name="Glass J.I."/>
            <person name="Rusch D."/>
            <person name="Podicherti R."/>
            <person name="Tsui H.-C.T."/>
            <person name="Winkler M.E."/>
        </authorList>
    </citation>
    <scope>NUCLEOTIDE SEQUENCE</scope>
</reference>
<dbReference type="SUPFAM" id="SSF51735">
    <property type="entry name" value="NAD(P)-binding Rossmann-fold domains"/>
    <property type="match status" value="1"/>
</dbReference>
<dbReference type="InterPro" id="IPR036291">
    <property type="entry name" value="NAD(P)-bd_dom_sf"/>
</dbReference>
<dbReference type="Pfam" id="PF13561">
    <property type="entry name" value="adh_short_C2"/>
    <property type="match status" value="1"/>
</dbReference>
<accession>A0A382S342</accession>
<name>A0A382S342_9ZZZZ</name>
<evidence type="ECO:0000313" key="2">
    <source>
        <dbReference type="EMBL" id="SVD03895.1"/>
    </source>
</evidence>
<evidence type="ECO:0000256" key="1">
    <source>
        <dbReference type="ARBA" id="ARBA00006484"/>
    </source>
</evidence>
<dbReference type="PRINTS" id="PR00081">
    <property type="entry name" value="GDHRDH"/>
</dbReference>
<evidence type="ECO:0008006" key="3">
    <source>
        <dbReference type="Google" id="ProtNLM"/>
    </source>
</evidence>
<dbReference type="InterPro" id="IPR050259">
    <property type="entry name" value="SDR"/>
</dbReference>
<dbReference type="AlphaFoldDB" id="A0A382S342"/>
<dbReference type="PANTHER" id="PTHR42879">
    <property type="entry name" value="3-OXOACYL-(ACYL-CARRIER-PROTEIN) REDUCTASE"/>
    <property type="match status" value="1"/>
</dbReference>
<dbReference type="InterPro" id="IPR002347">
    <property type="entry name" value="SDR_fam"/>
</dbReference>
<comment type="similarity">
    <text evidence="1">Belongs to the short-chain dehydrogenases/reductases (SDR) family.</text>
</comment>